<dbReference type="CDD" id="cd02440">
    <property type="entry name" value="AdoMet_MTases"/>
    <property type="match status" value="1"/>
</dbReference>
<dbReference type="EMBL" id="CP009043">
    <property type="protein sequence ID" value="AII14655.1"/>
    <property type="molecule type" value="Genomic_DNA"/>
</dbReference>
<gene>
    <name evidence="4" type="ORF">CIG1485E_0813</name>
</gene>
<reference evidence="5" key="1">
    <citation type="journal article" date="2014" name="Genome Announc.">
        <title>Complete Genome Sequence of Campylobacter iguaniorum Strain 1485ET, Isolated from a Bearded Dragon (Pogona vitticeps).</title>
        <authorList>
            <person name="Gilbert M.J."/>
            <person name="Miller W.G."/>
            <person name="Yee E."/>
            <person name="Kik M."/>
            <person name="Wagenaar J.A."/>
            <person name="Duim B."/>
        </authorList>
    </citation>
    <scope>NUCLEOTIDE SEQUENCE [LARGE SCALE GENOMIC DNA]</scope>
    <source>
        <strain evidence="5">1485E</strain>
    </source>
</reference>
<name>A0A076F8U4_9BACT</name>
<dbReference type="PANTHER" id="PTHR47739:SF1">
    <property type="entry name" value="TRNA1(VAL) (ADENINE(37)-N6)-METHYLTRANSFERASE"/>
    <property type="match status" value="1"/>
</dbReference>
<dbReference type="RefSeq" id="WP_038454013.1">
    <property type="nucleotide sequence ID" value="NZ_CP009043.1"/>
</dbReference>
<dbReference type="STRING" id="1244531.CIG2463D_0813"/>
<evidence type="ECO:0000313" key="4">
    <source>
        <dbReference type="EMBL" id="AII14655.1"/>
    </source>
</evidence>
<dbReference type="PROSITE" id="PS00092">
    <property type="entry name" value="N6_MTASE"/>
    <property type="match status" value="1"/>
</dbReference>
<dbReference type="HOGENOM" id="CLU_061983_3_3_7"/>
<evidence type="ECO:0000256" key="1">
    <source>
        <dbReference type="ARBA" id="ARBA00022603"/>
    </source>
</evidence>
<dbReference type="InterPro" id="IPR050210">
    <property type="entry name" value="tRNA_Adenine-N(6)_MTase"/>
</dbReference>
<dbReference type="GO" id="GO:0003676">
    <property type="term" value="F:nucleic acid binding"/>
    <property type="evidence" value="ECO:0007669"/>
    <property type="project" value="InterPro"/>
</dbReference>
<dbReference type="InterPro" id="IPR002052">
    <property type="entry name" value="DNA_methylase_N6_adenine_CS"/>
</dbReference>
<organism evidence="4 5">
    <name type="scientific">Campylobacter iguaniorum</name>
    <dbReference type="NCBI Taxonomy" id="1244531"/>
    <lineage>
        <taxon>Bacteria</taxon>
        <taxon>Pseudomonadati</taxon>
        <taxon>Campylobacterota</taxon>
        <taxon>Epsilonproteobacteria</taxon>
        <taxon>Campylobacterales</taxon>
        <taxon>Campylobacteraceae</taxon>
        <taxon>Campylobacter</taxon>
    </lineage>
</organism>
<keyword evidence="2" id="KW-0949">S-adenosyl-L-methionine</keyword>
<dbReference type="GO" id="GO:0008170">
    <property type="term" value="F:N-methyltransferase activity"/>
    <property type="evidence" value="ECO:0007669"/>
    <property type="project" value="UniProtKB-ARBA"/>
</dbReference>
<evidence type="ECO:0000256" key="2">
    <source>
        <dbReference type="ARBA" id="ARBA00022691"/>
    </source>
</evidence>
<dbReference type="KEGG" id="caj:CIG1485E_0813"/>
<protein>
    <submittedName>
        <fullName evidence="4">tRNA m6A37 methyltransferase TrmN6</fullName>
    </submittedName>
</protein>
<dbReference type="GO" id="GO:0008757">
    <property type="term" value="F:S-adenosylmethionine-dependent methyltransferase activity"/>
    <property type="evidence" value="ECO:0007669"/>
    <property type="project" value="UniProtKB-ARBA"/>
</dbReference>
<keyword evidence="5" id="KW-1185">Reference proteome</keyword>
<sequence length="231" mass="26214">MILYQLENGYRYNSDTLFLYDFISKNRLSGNVLDAGCGCGILGLLLKNDFKNIALTGLDIQAINTQITKFNAKQNNLDVTTICANFNEFKSEIKFDIVVSNPPFYSDDIPKSQNEHINLSRYSQSLDLRDMLRSVNAIIKPKGSFYFCYDARRICEVMQGLCEFKFNLTKLRFVHAKANSASKLALFEAKKSSKSKCEILPSLVMFDGENYGKEASEIFAKSNTKSEIYKC</sequence>
<dbReference type="Proteomes" id="UP000028486">
    <property type="component" value="Chromosome"/>
</dbReference>
<dbReference type="eggNOG" id="COG4123">
    <property type="taxonomic scope" value="Bacteria"/>
</dbReference>
<dbReference type="Pfam" id="PF05175">
    <property type="entry name" value="MTS"/>
    <property type="match status" value="1"/>
</dbReference>
<feature type="domain" description="Methyltransferase small" evidence="3">
    <location>
        <begin position="16"/>
        <end position="107"/>
    </location>
</feature>
<dbReference type="InterPro" id="IPR029063">
    <property type="entry name" value="SAM-dependent_MTases_sf"/>
</dbReference>
<accession>A0A076F8U4</accession>
<dbReference type="AlphaFoldDB" id="A0A076F8U4"/>
<dbReference type="InterPro" id="IPR007848">
    <property type="entry name" value="Small_mtfrase_dom"/>
</dbReference>
<dbReference type="OrthoDB" id="5354196at2"/>
<evidence type="ECO:0000313" key="5">
    <source>
        <dbReference type="Proteomes" id="UP000028486"/>
    </source>
</evidence>
<evidence type="ECO:0000259" key="3">
    <source>
        <dbReference type="Pfam" id="PF05175"/>
    </source>
</evidence>
<dbReference type="SUPFAM" id="SSF53335">
    <property type="entry name" value="S-adenosyl-L-methionine-dependent methyltransferases"/>
    <property type="match status" value="1"/>
</dbReference>
<proteinExistence type="predicted"/>
<dbReference type="Gene3D" id="3.40.50.150">
    <property type="entry name" value="Vaccinia Virus protein VP39"/>
    <property type="match status" value="1"/>
</dbReference>
<dbReference type="PANTHER" id="PTHR47739">
    <property type="entry name" value="TRNA1(VAL) (ADENINE(37)-N6)-METHYLTRANSFERASE"/>
    <property type="match status" value="1"/>
</dbReference>
<keyword evidence="1 4" id="KW-0489">Methyltransferase</keyword>
<keyword evidence="4" id="KW-0808">Transferase</keyword>
<dbReference type="GO" id="GO:0032259">
    <property type="term" value="P:methylation"/>
    <property type="evidence" value="ECO:0007669"/>
    <property type="project" value="UniProtKB-KW"/>
</dbReference>